<dbReference type="PANTHER" id="PTHR41394:SF5">
    <property type="entry name" value="SLC41A_MGTE INTEGRAL MEMBRANE DOMAIN-CONTAINING PROTEIN"/>
    <property type="match status" value="1"/>
</dbReference>
<name>C5LZS8_PERM5</name>
<keyword evidence="12" id="KW-1185">Reference proteome</keyword>
<feature type="transmembrane region" description="Helical" evidence="9">
    <location>
        <begin position="216"/>
        <end position="239"/>
    </location>
</feature>
<evidence type="ECO:0000256" key="4">
    <source>
        <dbReference type="ARBA" id="ARBA00022692"/>
    </source>
</evidence>
<evidence type="ECO:0000313" key="12">
    <source>
        <dbReference type="Proteomes" id="UP000007800"/>
    </source>
</evidence>
<dbReference type="GO" id="GO:0008324">
    <property type="term" value="F:monoatomic cation transmembrane transporter activity"/>
    <property type="evidence" value="ECO:0007669"/>
    <property type="project" value="InterPro"/>
</dbReference>
<dbReference type="OrthoDB" id="48232at2759"/>
<keyword evidence="7 9" id="KW-0472">Membrane</keyword>
<accession>C5LZS8</accession>
<evidence type="ECO:0000256" key="7">
    <source>
        <dbReference type="ARBA" id="ARBA00023136"/>
    </source>
</evidence>
<dbReference type="GeneID" id="9037126"/>
<keyword evidence="5" id="KW-0460">Magnesium</keyword>
<dbReference type="SUPFAM" id="SSF161093">
    <property type="entry name" value="MgtE membrane domain-like"/>
    <property type="match status" value="1"/>
</dbReference>
<feature type="transmembrane region" description="Helical" evidence="9">
    <location>
        <begin position="100"/>
        <end position="124"/>
    </location>
</feature>
<dbReference type="Pfam" id="PF01769">
    <property type="entry name" value="MgtE"/>
    <property type="match status" value="1"/>
</dbReference>
<evidence type="ECO:0000256" key="3">
    <source>
        <dbReference type="ARBA" id="ARBA00022448"/>
    </source>
</evidence>
<feature type="transmembrane region" description="Helical" evidence="9">
    <location>
        <begin position="180"/>
        <end position="204"/>
    </location>
</feature>
<evidence type="ECO:0000313" key="11">
    <source>
        <dbReference type="EMBL" id="EEQ97746.1"/>
    </source>
</evidence>
<evidence type="ECO:0000256" key="2">
    <source>
        <dbReference type="ARBA" id="ARBA00009749"/>
    </source>
</evidence>
<evidence type="ECO:0000256" key="8">
    <source>
        <dbReference type="SAM" id="Coils"/>
    </source>
</evidence>
<keyword evidence="3" id="KW-0813">Transport</keyword>
<dbReference type="InterPro" id="IPR036739">
    <property type="entry name" value="SLC41_membr_dom_sf"/>
</dbReference>
<feature type="domain" description="SLC41A/MgtE integral membrane" evidence="10">
    <location>
        <begin position="106"/>
        <end position="232"/>
    </location>
</feature>
<dbReference type="RefSeq" id="XP_002765029.1">
    <property type="nucleotide sequence ID" value="XM_002764983.1"/>
</dbReference>
<dbReference type="PANTHER" id="PTHR41394">
    <property type="entry name" value="MAGNESIUM TRANSPORTER MGTE"/>
    <property type="match status" value="1"/>
</dbReference>
<feature type="coiled-coil region" evidence="8">
    <location>
        <begin position="5"/>
        <end position="32"/>
    </location>
</feature>
<proteinExistence type="inferred from homology"/>
<evidence type="ECO:0000259" key="10">
    <source>
        <dbReference type="Pfam" id="PF01769"/>
    </source>
</evidence>
<evidence type="ECO:0000256" key="1">
    <source>
        <dbReference type="ARBA" id="ARBA00004141"/>
    </source>
</evidence>
<feature type="transmembrane region" description="Helical" evidence="9">
    <location>
        <begin position="71"/>
        <end position="94"/>
    </location>
</feature>
<dbReference type="AlphaFoldDB" id="C5LZS8"/>
<dbReference type="InterPro" id="IPR006667">
    <property type="entry name" value="SLC41_membr_dom"/>
</dbReference>
<gene>
    <name evidence="11" type="ORF">Pmar_PMAR004485</name>
</gene>
<comment type="similarity">
    <text evidence="2">Belongs to the SLC41A transporter family.</text>
</comment>
<dbReference type="OMA" id="PLLMAFM"/>
<comment type="subcellular location">
    <subcellularLocation>
        <location evidence="1">Membrane</location>
        <topology evidence="1">Multi-pass membrane protein</topology>
    </subcellularLocation>
</comment>
<protein>
    <recommendedName>
        <fullName evidence="10">SLC41A/MgtE integral membrane domain-containing protein</fullName>
    </recommendedName>
</protein>
<keyword evidence="4 9" id="KW-0812">Transmembrane</keyword>
<organism evidence="12">
    <name type="scientific">Perkinsus marinus (strain ATCC 50983 / TXsc)</name>
    <dbReference type="NCBI Taxonomy" id="423536"/>
    <lineage>
        <taxon>Eukaryota</taxon>
        <taxon>Sar</taxon>
        <taxon>Alveolata</taxon>
        <taxon>Perkinsozoa</taxon>
        <taxon>Perkinsea</taxon>
        <taxon>Perkinsida</taxon>
        <taxon>Perkinsidae</taxon>
        <taxon>Perkinsus</taxon>
    </lineage>
</organism>
<keyword evidence="8" id="KW-0175">Coiled coil</keyword>
<dbReference type="Proteomes" id="UP000007800">
    <property type="component" value="Unassembled WGS sequence"/>
</dbReference>
<keyword evidence="6 9" id="KW-1133">Transmembrane helix</keyword>
<evidence type="ECO:0000256" key="9">
    <source>
        <dbReference type="SAM" id="Phobius"/>
    </source>
</evidence>
<dbReference type="GO" id="GO:0016020">
    <property type="term" value="C:membrane"/>
    <property type="evidence" value="ECO:0007669"/>
    <property type="project" value="UniProtKB-SubCell"/>
</dbReference>
<evidence type="ECO:0000256" key="6">
    <source>
        <dbReference type="ARBA" id="ARBA00022989"/>
    </source>
</evidence>
<dbReference type="Gene3D" id="1.10.357.20">
    <property type="entry name" value="SLC41 divalent cation transporters, integral membrane domain"/>
    <property type="match status" value="1"/>
</dbReference>
<sequence length="244" mass="26562">MVFGRDESIETIERQGQEIMRLRKEVATLRYREARRRPVGDMALAGDEDDEHSIGRHRVMDGSYHSYRDRILWLLGLLLLQSLSSFVLSSYSTLLTTHPVIIYFLTMLVGAGGNAGSQSAVLVVRRLALGQQGSFSIGRSVTREIGMAMGMAAILGVVSAVRTLIVPINDGEQVTVIESIAISISMMTIVLSSILLGTLLPLLLHRLGSDPAHAGAAIQVLMDILGVLLTCSICDFLLLKGRVF</sequence>
<feature type="transmembrane region" description="Helical" evidence="9">
    <location>
        <begin position="145"/>
        <end position="168"/>
    </location>
</feature>
<evidence type="ECO:0000256" key="5">
    <source>
        <dbReference type="ARBA" id="ARBA00022842"/>
    </source>
</evidence>
<dbReference type="EMBL" id="GG686971">
    <property type="protein sequence ID" value="EEQ97746.1"/>
    <property type="molecule type" value="Genomic_DNA"/>
</dbReference>
<dbReference type="InParanoid" id="C5LZS8"/>
<reference evidence="11 12" key="1">
    <citation type="submission" date="2008-07" db="EMBL/GenBank/DDBJ databases">
        <authorList>
            <person name="El-Sayed N."/>
            <person name="Caler E."/>
            <person name="Inman J."/>
            <person name="Amedeo P."/>
            <person name="Hass B."/>
            <person name="Wortman J."/>
        </authorList>
    </citation>
    <scope>NUCLEOTIDE SEQUENCE [LARGE SCALE GENOMIC DNA]</scope>
    <source>
        <strain evidence="12">ATCC 50983 / TXsc</strain>
    </source>
</reference>